<evidence type="ECO:0008006" key="4">
    <source>
        <dbReference type="Google" id="ProtNLM"/>
    </source>
</evidence>
<dbReference type="InterPro" id="IPR017853">
    <property type="entry name" value="GH"/>
</dbReference>
<keyword evidence="3" id="KW-1185">Reference proteome</keyword>
<reference evidence="3" key="1">
    <citation type="submission" date="2016-04" db="EMBL/GenBank/DDBJ databases">
        <authorList>
            <person name="Strapagiel D."/>
            <person name="Borowka P."/>
            <person name="Marciniak B."/>
            <person name="Bakula Z."/>
            <person name="Van Ingen J."/>
            <person name="Safianowska A."/>
            <person name="Dziadek J."/>
            <person name="Jagielski T."/>
        </authorList>
    </citation>
    <scope>NUCLEOTIDE SEQUENCE [LARGE SCALE GENOMIC DNA]</scope>
    <source>
        <strain evidence="3">1010001458</strain>
    </source>
</reference>
<evidence type="ECO:0000313" key="3">
    <source>
        <dbReference type="Proteomes" id="UP000077342"/>
    </source>
</evidence>
<dbReference type="EMBL" id="LWCI01000105">
    <property type="protein sequence ID" value="KZS62588.1"/>
    <property type="molecule type" value="Genomic_DNA"/>
</dbReference>
<dbReference type="Gene3D" id="3.20.20.80">
    <property type="entry name" value="Glycosidases"/>
    <property type="match status" value="1"/>
</dbReference>
<proteinExistence type="predicted"/>
<evidence type="ECO:0000313" key="2">
    <source>
        <dbReference type="EMBL" id="KZS62588.1"/>
    </source>
</evidence>
<dbReference type="SUPFAM" id="SSF51445">
    <property type="entry name" value="(Trans)glycosidases"/>
    <property type="match status" value="1"/>
</dbReference>
<keyword evidence="1" id="KW-0732">Signal</keyword>
<feature type="chain" id="PRO_5038422688" description="Secreted protein" evidence="1">
    <location>
        <begin position="25"/>
        <end position="568"/>
    </location>
</feature>
<feature type="signal peptide" evidence="1">
    <location>
        <begin position="1"/>
        <end position="24"/>
    </location>
</feature>
<gene>
    <name evidence="2" type="ORF">A4G28_08490</name>
</gene>
<comment type="caution">
    <text evidence="2">The sequence shown here is derived from an EMBL/GenBank/DDBJ whole genome shotgun (WGS) entry which is preliminary data.</text>
</comment>
<sequence length="568" mass="61547">MVRAIRKSSIVAACAVLLPAGVLTGCSSHQPANSPLTAMVSPAIPSTVQEIPNPLRGQYEDLLEPLFPQRDPAQQRYPAWPASYDASLRVSWRQLQPADPATLPPDAPDERRYDFSVIDDTLNRLAERRMRLTLRVYAYNSCCNATYPNNTNIAIPDWERARPGTNTTYPGPANGAAAGVAQVVPNFNDPTYLNDFTQLLAALGRRYDGDERLSVFEFSGYGDFSENHIAYLRDSLGAAGPAPGDSVAALGYYSQFRDQNITKASIQRLVEANVSAFPRTQLVTSAANPEIVRELLADDVTNKLAAPVGIRSDCLGVYAPMPAWADGSAAHYVQTNDPVVAALRKRLSTAPVITEWCQLPSGTTRQAYYEKGLRDVMRYHVSMTASVNFPDGNATSPMDPKLYVLWAQANATAGYRYSVEAKPGSQGLSNDGKVATISVVWTNYGSAAATEKWAPGYRLVDFTGKTVRTLPASVDLKSLVPEAPGDRSAQQPVPASVSETVRVALAGLPAGHYTLRASVDWQQHKPNGSHVVNYPPMQLARDGRDDSGFYPVATLDIPRDVQTATNGA</sequence>
<evidence type="ECO:0000256" key="1">
    <source>
        <dbReference type="SAM" id="SignalP"/>
    </source>
</evidence>
<accession>A0A164AL19</accession>
<organism evidence="2 3">
    <name type="scientific">Mycobacterium ostraviense</name>
    <dbReference type="NCBI Taxonomy" id="2738409"/>
    <lineage>
        <taxon>Bacteria</taxon>
        <taxon>Bacillati</taxon>
        <taxon>Actinomycetota</taxon>
        <taxon>Actinomycetes</taxon>
        <taxon>Mycobacteriales</taxon>
        <taxon>Mycobacteriaceae</taxon>
        <taxon>Mycobacterium</taxon>
    </lineage>
</organism>
<dbReference type="AlphaFoldDB" id="A0A164AL19"/>
<dbReference type="Proteomes" id="UP000077342">
    <property type="component" value="Unassembled WGS sequence"/>
</dbReference>
<protein>
    <recommendedName>
        <fullName evidence="4">Secreted protein</fullName>
    </recommendedName>
</protein>
<dbReference type="RefSeq" id="WP_075510647.1">
    <property type="nucleotide sequence ID" value="NZ_CP089224.1"/>
</dbReference>
<name>A0A164AL19_9MYCO</name>
<dbReference type="PROSITE" id="PS51257">
    <property type="entry name" value="PROKAR_LIPOPROTEIN"/>
    <property type="match status" value="1"/>
</dbReference>